<dbReference type="EMBL" id="CP017675">
    <property type="protein sequence ID" value="APB32762.1"/>
    <property type="molecule type" value="Genomic_DNA"/>
</dbReference>
<dbReference type="InterPro" id="IPR002104">
    <property type="entry name" value="Integrase_catalytic"/>
</dbReference>
<sequence length="282" mass="31518">MGELWDNYTEFRRKSLSPNTLNKDYGAVAVAAKRCPYGLDDPVGVRDWLGGNYPPITAKRLLVQLNACGKWAVGSKVLESNPFAGMAGSITIPKGEKLVDKIDTFTPDERDAIIAGFEQSPYYRHYAPLVRFLFLTGCRSGEALGLEWSHITEGLITFRQTSVNGKSNQLKAGLKTQSSRAFPVNRQLQELLDSIPRVNKLVFPSPTGRLIDWGGFHRRAWTKVLGLVGIRYRNPYQTRHTFITQALQKLSVQDVAKLVGNSPQMIYAHYAGASREMVVPEF</sequence>
<evidence type="ECO:0000313" key="6">
    <source>
        <dbReference type="Proteomes" id="UP000180235"/>
    </source>
</evidence>
<organism evidence="5 6">
    <name type="scientific">Gloeomargarita lithophora Alchichica-D10</name>
    <dbReference type="NCBI Taxonomy" id="1188229"/>
    <lineage>
        <taxon>Bacteria</taxon>
        <taxon>Bacillati</taxon>
        <taxon>Cyanobacteriota</taxon>
        <taxon>Cyanophyceae</taxon>
        <taxon>Gloeomargaritales</taxon>
        <taxon>Gloeomargaritaceae</taxon>
        <taxon>Gloeomargarita</taxon>
    </lineage>
</organism>
<evidence type="ECO:0000256" key="1">
    <source>
        <dbReference type="ARBA" id="ARBA00008857"/>
    </source>
</evidence>
<dbReference type="InterPro" id="IPR013762">
    <property type="entry name" value="Integrase-like_cat_sf"/>
</dbReference>
<feature type="domain" description="Tyr recombinase" evidence="4">
    <location>
        <begin position="100"/>
        <end position="282"/>
    </location>
</feature>
<dbReference type="STRING" id="1188229.GlitD10_0451"/>
<dbReference type="GO" id="GO:0015074">
    <property type="term" value="P:DNA integration"/>
    <property type="evidence" value="ECO:0007669"/>
    <property type="project" value="InterPro"/>
</dbReference>
<dbReference type="KEGG" id="glt:GlitD10_0451"/>
<dbReference type="CDD" id="cd01189">
    <property type="entry name" value="INT_ICEBs1_C_like"/>
    <property type="match status" value="1"/>
</dbReference>
<dbReference type="AlphaFoldDB" id="A0A1J0AA00"/>
<dbReference type="GO" id="GO:0003677">
    <property type="term" value="F:DNA binding"/>
    <property type="evidence" value="ECO:0007669"/>
    <property type="project" value="UniProtKB-KW"/>
</dbReference>
<accession>A0A1J0AA00</accession>
<evidence type="ECO:0000313" key="5">
    <source>
        <dbReference type="EMBL" id="APB32762.1"/>
    </source>
</evidence>
<dbReference type="PROSITE" id="PS51898">
    <property type="entry name" value="TYR_RECOMBINASE"/>
    <property type="match status" value="1"/>
</dbReference>
<keyword evidence="2" id="KW-0238">DNA-binding</keyword>
<dbReference type="InterPro" id="IPR050090">
    <property type="entry name" value="Tyrosine_recombinase_XerCD"/>
</dbReference>
<keyword evidence="3" id="KW-0233">DNA recombination</keyword>
<dbReference type="RefSeq" id="WP_157776145.1">
    <property type="nucleotide sequence ID" value="NZ_CP017675.1"/>
</dbReference>
<proteinExistence type="inferred from homology"/>
<dbReference type="OrthoDB" id="530235at2"/>
<evidence type="ECO:0000256" key="2">
    <source>
        <dbReference type="ARBA" id="ARBA00023125"/>
    </source>
</evidence>
<dbReference type="Gene3D" id="1.10.443.10">
    <property type="entry name" value="Intergrase catalytic core"/>
    <property type="match status" value="1"/>
</dbReference>
<dbReference type="PANTHER" id="PTHR30349:SF41">
    <property type="entry name" value="INTEGRASE_RECOMBINASE PROTEIN MJ0367-RELATED"/>
    <property type="match status" value="1"/>
</dbReference>
<dbReference type="SUPFAM" id="SSF56349">
    <property type="entry name" value="DNA breaking-rejoining enzymes"/>
    <property type="match status" value="1"/>
</dbReference>
<name>A0A1J0AA00_9CYAN</name>
<evidence type="ECO:0000256" key="3">
    <source>
        <dbReference type="ARBA" id="ARBA00023172"/>
    </source>
</evidence>
<dbReference type="GO" id="GO:0006310">
    <property type="term" value="P:DNA recombination"/>
    <property type="evidence" value="ECO:0007669"/>
    <property type="project" value="UniProtKB-KW"/>
</dbReference>
<dbReference type="Proteomes" id="UP000180235">
    <property type="component" value="Chromosome"/>
</dbReference>
<dbReference type="Pfam" id="PF00589">
    <property type="entry name" value="Phage_integrase"/>
    <property type="match status" value="1"/>
</dbReference>
<keyword evidence="6" id="KW-1185">Reference proteome</keyword>
<reference evidence="5 6" key="1">
    <citation type="submission" date="2016-10" db="EMBL/GenBank/DDBJ databases">
        <title>Description of Gloeomargarita lithophora gen. nov., sp. nov., a thylakoid-bearing basal-branching cyanobacterium with intracellular carbonates, and proposal for Gloeomargaritales ord. nov.</title>
        <authorList>
            <person name="Moreira D."/>
            <person name="Tavera R."/>
            <person name="Benzerara K."/>
            <person name="Skouri-Panet F."/>
            <person name="Couradeau E."/>
            <person name="Gerard E."/>
            <person name="Loussert C."/>
            <person name="Novelo E."/>
            <person name="Zivanovic Y."/>
            <person name="Lopez-Garcia P."/>
        </authorList>
    </citation>
    <scope>NUCLEOTIDE SEQUENCE [LARGE SCALE GENOMIC DNA]</scope>
    <source>
        <strain evidence="5 6">D10</strain>
    </source>
</reference>
<protein>
    <submittedName>
        <fullName evidence="5">Phage integrase</fullName>
    </submittedName>
</protein>
<comment type="similarity">
    <text evidence="1">Belongs to the 'phage' integrase family.</text>
</comment>
<evidence type="ECO:0000259" key="4">
    <source>
        <dbReference type="PROSITE" id="PS51898"/>
    </source>
</evidence>
<dbReference type="InterPro" id="IPR011010">
    <property type="entry name" value="DNA_brk_join_enz"/>
</dbReference>
<gene>
    <name evidence="5" type="ORF">GlitD10_0451</name>
</gene>
<dbReference type="PANTHER" id="PTHR30349">
    <property type="entry name" value="PHAGE INTEGRASE-RELATED"/>
    <property type="match status" value="1"/>
</dbReference>